<dbReference type="GO" id="GO:0003824">
    <property type="term" value="F:catalytic activity"/>
    <property type="evidence" value="ECO:0007669"/>
    <property type="project" value="InterPro"/>
</dbReference>
<protein>
    <submittedName>
        <fullName evidence="3">Enoyl-CoA hydratase</fullName>
    </submittedName>
</protein>
<dbReference type="Gene3D" id="3.90.226.10">
    <property type="entry name" value="2-enoyl-CoA Hydratase, Chain A, domain 1"/>
    <property type="match status" value="1"/>
</dbReference>
<name>A0A498DDW1_9BACI</name>
<comment type="caution">
    <text evidence="3">The sequence shown here is derived from an EMBL/GenBank/DDBJ whole genome shotgun (WGS) entry which is preliminary data.</text>
</comment>
<sequence>MSLTNHAVLLDITDNIATITFNQPDRLNVLSSEIISGLTDSLRQIKEDSSIRVVILTGEGKAFNAGGDIKSFPDIKNAGVGRNYMTQSIRFYKDLASLEKPTIAAVNGYAVGAGFSLAITCDLVIASENATFNMGFNRMGLVPDLGGLYYLPRLVGMQRAKMLAFSGKNITAEEAKQYGICLEVTKKEELMNRARELALSLRDGTGYSVGLTKSIINQSFESSLEDILFMESMAQAISFTTEDHHESVKAFFEKREPKFTGI</sequence>
<evidence type="ECO:0000256" key="2">
    <source>
        <dbReference type="RuleBase" id="RU003707"/>
    </source>
</evidence>
<dbReference type="InterPro" id="IPR018376">
    <property type="entry name" value="Enoyl-CoA_hyd/isom_CS"/>
</dbReference>
<gene>
    <name evidence="3" type="ORF">D8M04_06525</name>
</gene>
<dbReference type="CDD" id="cd06558">
    <property type="entry name" value="crotonase-like"/>
    <property type="match status" value="1"/>
</dbReference>
<dbReference type="Gene3D" id="1.10.12.10">
    <property type="entry name" value="Lyase 2-enoyl-coa Hydratase, Chain A, domain 2"/>
    <property type="match status" value="1"/>
</dbReference>
<comment type="similarity">
    <text evidence="1 2">Belongs to the enoyl-CoA hydratase/isomerase family.</text>
</comment>
<dbReference type="InterPro" id="IPR014748">
    <property type="entry name" value="Enoyl-CoA_hydra_C"/>
</dbReference>
<dbReference type="Pfam" id="PF00378">
    <property type="entry name" value="ECH_1"/>
    <property type="match status" value="1"/>
</dbReference>
<accession>A0A498DDW1</accession>
<reference evidence="3 4" key="1">
    <citation type="submission" date="2018-10" db="EMBL/GenBank/DDBJ databases">
        <title>Oceanobacillus sp. YLB-02 draft genome.</title>
        <authorList>
            <person name="Yu L."/>
        </authorList>
    </citation>
    <scope>NUCLEOTIDE SEQUENCE [LARGE SCALE GENOMIC DNA]</scope>
    <source>
        <strain evidence="3 4">YLB-02</strain>
    </source>
</reference>
<dbReference type="InterPro" id="IPR029045">
    <property type="entry name" value="ClpP/crotonase-like_dom_sf"/>
</dbReference>
<evidence type="ECO:0000313" key="3">
    <source>
        <dbReference type="EMBL" id="RLL46850.1"/>
    </source>
</evidence>
<dbReference type="PANTHER" id="PTHR43459">
    <property type="entry name" value="ENOYL-COA HYDRATASE"/>
    <property type="match status" value="1"/>
</dbReference>
<dbReference type="SUPFAM" id="SSF52096">
    <property type="entry name" value="ClpP/crotonase"/>
    <property type="match status" value="1"/>
</dbReference>
<organism evidence="3 4">
    <name type="scientific">Oceanobacillus piezotolerans</name>
    <dbReference type="NCBI Taxonomy" id="2448030"/>
    <lineage>
        <taxon>Bacteria</taxon>
        <taxon>Bacillati</taxon>
        <taxon>Bacillota</taxon>
        <taxon>Bacilli</taxon>
        <taxon>Bacillales</taxon>
        <taxon>Bacillaceae</taxon>
        <taxon>Oceanobacillus</taxon>
    </lineage>
</organism>
<dbReference type="InterPro" id="IPR001753">
    <property type="entry name" value="Enoyl-CoA_hydra/iso"/>
</dbReference>
<dbReference type="AlphaFoldDB" id="A0A498DDW1"/>
<proteinExistence type="inferred from homology"/>
<dbReference type="PANTHER" id="PTHR43459:SF1">
    <property type="entry name" value="EG:BACN32G11.4 PROTEIN"/>
    <property type="match status" value="1"/>
</dbReference>
<keyword evidence="4" id="KW-1185">Reference proteome</keyword>
<evidence type="ECO:0000313" key="4">
    <source>
        <dbReference type="Proteomes" id="UP000270219"/>
    </source>
</evidence>
<dbReference type="Proteomes" id="UP000270219">
    <property type="component" value="Unassembled WGS sequence"/>
</dbReference>
<dbReference type="EMBL" id="RCHR01000002">
    <property type="protein sequence ID" value="RLL46850.1"/>
    <property type="molecule type" value="Genomic_DNA"/>
</dbReference>
<evidence type="ECO:0000256" key="1">
    <source>
        <dbReference type="ARBA" id="ARBA00005254"/>
    </source>
</evidence>
<dbReference type="PROSITE" id="PS00166">
    <property type="entry name" value="ENOYL_COA_HYDRATASE"/>
    <property type="match status" value="1"/>
</dbReference>